<feature type="transmembrane region" description="Helical" evidence="1">
    <location>
        <begin position="244"/>
        <end position="264"/>
    </location>
</feature>
<dbReference type="RefSeq" id="WP_345203021.1">
    <property type="nucleotide sequence ID" value="NZ_BAABHX010000003.1"/>
</dbReference>
<organism evidence="2 3">
    <name type="scientific">Chryseobacterium ginsengisoli</name>
    <dbReference type="NCBI Taxonomy" id="363853"/>
    <lineage>
        <taxon>Bacteria</taxon>
        <taxon>Pseudomonadati</taxon>
        <taxon>Bacteroidota</taxon>
        <taxon>Flavobacteriia</taxon>
        <taxon>Flavobacteriales</taxon>
        <taxon>Weeksellaceae</taxon>
        <taxon>Chryseobacterium group</taxon>
        <taxon>Chryseobacterium</taxon>
    </lineage>
</organism>
<evidence type="ECO:0000256" key="1">
    <source>
        <dbReference type="SAM" id="Phobius"/>
    </source>
</evidence>
<protein>
    <recommendedName>
        <fullName evidence="4">DUF4349 domain-containing protein</fullName>
    </recommendedName>
</protein>
<keyword evidence="1" id="KW-0472">Membrane</keyword>
<evidence type="ECO:0000313" key="2">
    <source>
        <dbReference type="EMBL" id="GAA5091661.1"/>
    </source>
</evidence>
<reference evidence="3" key="1">
    <citation type="journal article" date="2019" name="Int. J. Syst. Evol. Microbiol.">
        <title>The Global Catalogue of Microorganisms (GCM) 10K type strain sequencing project: providing services to taxonomists for standard genome sequencing and annotation.</title>
        <authorList>
            <consortium name="The Broad Institute Genomics Platform"/>
            <consortium name="The Broad Institute Genome Sequencing Center for Infectious Disease"/>
            <person name="Wu L."/>
            <person name="Ma J."/>
        </authorList>
    </citation>
    <scope>NUCLEOTIDE SEQUENCE [LARGE SCALE GENOMIC DNA]</scope>
    <source>
        <strain evidence="3">JCM 18019</strain>
    </source>
</reference>
<feature type="transmembrane region" description="Helical" evidence="1">
    <location>
        <begin position="65"/>
        <end position="88"/>
    </location>
</feature>
<evidence type="ECO:0000313" key="3">
    <source>
        <dbReference type="Proteomes" id="UP001500353"/>
    </source>
</evidence>
<proteinExistence type="predicted"/>
<evidence type="ECO:0008006" key="4">
    <source>
        <dbReference type="Google" id="ProtNLM"/>
    </source>
</evidence>
<comment type="caution">
    <text evidence="2">The sequence shown here is derived from an EMBL/GenBank/DDBJ whole genome shotgun (WGS) entry which is preliminary data.</text>
</comment>
<keyword evidence="1" id="KW-1133">Transmembrane helix</keyword>
<accession>A0ABP9M6W0</accession>
<keyword evidence="3" id="KW-1185">Reference proteome</keyword>
<dbReference type="Proteomes" id="UP001500353">
    <property type="component" value="Unassembled WGS sequence"/>
</dbReference>
<sequence>MQNIDWETIYSVVLYVIKNYPFKIILYSTIFLVLGFVVSLILILVLRKYKVISREQKYYNWFVKLYIPTIFVINIIFSLKIGLFFGVYEALKKDSYAISEQVYDSSAQYIFKDKNSRIEFIKDVKVIVSELSQNNKNVKIQIVDIAKAYDTKHNVVDKPKNWLVSLFADKYGDRIHTLVLYGMLNSIPHADVTKDLSYEEFDNLTQKLLQLNPDDLEKSVVEKIQNLFLMVLKSQFKTIVKGILIIWGLLMLIPWIEFGIYKYVMKRRIKNKTINE</sequence>
<feature type="transmembrane region" description="Helical" evidence="1">
    <location>
        <begin position="24"/>
        <end position="45"/>
    </location>
</feature>
<keyword evidence="1" id="KW-0812">Transmembrane</keyword>
<gene>
    <name evidence="2" type="ORF">GCM10023210_19430</name>
</gene>
<dbReference type="EMBL" id="BAABHX010000003">
    <property type="protein sequence ID" value="GAA5091661.1"/>
    <property type="molecule type" value="Genomic_DNA"/>
</dbReference>
<name>A0ABP9M6W0_9FLAO</name>